<comment type="caution">
    <text evidence="1">The sequence shown here is derived from an EMBL/GenBank/DDBJ whole genome shotgun (WGS) entry which is preliminary data.</text>
</comment>
<dbReference type="AlphaFoldDB" id="A0A0F9EF13"/>
<name>A0A0F9EF13_9ZZZZ</name>
<protein>
    <submittedName>
        <fullName evidence="1">Uncharacterized protein</fullName>
    </submittedName>
</protein>
<accession>A0A0F9EF13</accession>
<dbReference type="EMBL" id="LAZR01027733">
    <property type="protein sequence ID" value="KKL64811.1"/>
    <property type="molecule type" value="Genomic_DNA"/>
</dbReference>
<evidence type="ECO:0000313" key="1">
    <source>
        <dbReference type="EMBL" id="KKL64811.1"/>
    </source>
</evidence>
<dbReference type="Gene3D" id="3.30.70.20">
    <property type="match status" value="1"/>
</dbReference>
<reference evidence="1" key="1">
    <citation type="journal article" date="2015" name="Nature">
        <title>Complex archaea that bridge the gap between prokaryotes and eukaryotes.</title>
        <authorList>
            <person name="Spang A."/>
            <person name="Saw J.H."/>
            <person name="Jorgensen S.L."/>
            <person name="Zaremba-Niedzwiedzka K."/>
            <person name="Martijn J."/>
            <person name="Lind A.E."/>
            <person name="van Eijk R."/>
            <person name="Schleper C."/>
            <person name="Guy L."/>
            <person name="Ettema T.J."/>
        </authorList>
    </citation>
    <scope>NUCLEOTIDE SEQUENCE</scope>
</reference>
<organism evidence="1">
    <name type="scientific">marine sediment metagenome</name>
    <dbReference type="NCBI Taxonomy" id="412755"/>
    <lineage>
        <taxon>unclassified sequences</taxon>
        <taxon>metagenomes</taxon>
        <taxon>ecological metagenomes</taxon>
    </lineage>
</organism>
<feature type="non-terminal residue" evidence="1">
    <location>
        <position position="1"/>
    </location>
</feature>
<gene>
    <name evidence="1" type="ORF">LCGC14_2161220</name>
</gene>
<sequence length="35" mass="3671">DEVAVAKVPEVPAEAEVTCRQAADDCPTEAISIQD</sequence>
<proteinExistence type="predicted"/>